<dbReference type="Gene3D" id="2.30.30.40">
    <property type="entry name" value="SH3 Domains"/>
    <property type="match status" value="1"/>
</dbReference>
<protein>
    <recommendedName>
        <fullName evidence="11">Src like adaptor</fullName>
    </recommendedName>
</protein>
<evidence type="ECO:0000313" key="9">
    <source>
        <dbReference type="Ensembl" id="ENSEEEP00000036177.2"/>
    </source>
</evidence>
<reference evidence="10" key="2">
    <citation type="journal article" date="2017" name="Sci. Adv.">
        <title>A tail of two voltages: Proteomic comparison of the three electric organs of the electric eel.</title>
        <authorList>
            <person name="Traeger L.L."/>
            <person name="Sabat G."/>
            <person name="Barrett-Wilt G.A."/>
            <person name="Wells G.B."/>
            <person name="Sussman M.R."/>
        </authorList>
    </citation>
    <scope>NUCLEOTIDE SEQUENCE [LARGE SCALE GENOMIC DNA]</scope>
</reference>
<dbReference type="InterPro" id="IPR036860">
    <property type="entry name" value="SH2_dom_sf"/>
</dbReference>
<feature type="compositionally biased region" description="Polar residues" evidence="6">
    <location>
        <begin position="1"/>
        <end position="22"/>
    </location>
</feature>
<reference evidence="9" key="4">
    <citation type="submission" date="2025-08" db="UniProtKB">
        <authorList>
            <consortium name="Ensembl"/>
        </authorList>
    </citation>
    <scope>IDENTIFICATION</scope>
</reference>
<dbReference type="InterPro" id="IPR036028">
    <property type="entry name" value="SH3-like_dom_sf"/>
</dbReference>
<accession>A0A4W4GIF3</accession>
<feature type="domain" description="SH3" evidence="8">
    <location>
        <begin position="28"/>
        <end position="88"/>
    </location>
</feature>
<name>A0A4W4GIF3_ELEEL</name>
<dbReference type="PROSITE" id="PS50002">
    <property type="entry name" value="SH3"/>
    <property type="match status" value="1"/>
</dbReference>
<feature type="domain" description="SH2" evidence="7">
    <location>
        <begin position="90"/>
        <end position="179"/>
    </location>
</feature>
<dbReference type="STRING" id="8005.ENSEEEP00000036177"/>
<dbReference type="Pfam" id="PF00017">
    <property type="entry name" value="SH2"/>
    <property type="match status" value="1"/>
</dbReference>
<keyword evidence="3" id="KW-0449">Lipoprotein</keyword>
<dbReference type="FunFam" id="3.30.505.10:FF:000039">
    <property type="entry name" value="src-like-adapter isoform X1"/>
    <property type="match status" value="1"/>
</dbReference>
<evidence type="ECO:0000256" key="1">
    <source>
        <dbReference type="ARBA" id="ARBA00022443"/>
    </source>
</evidence>
<sequence length="282" mass="32096">MGNTQASQQSQEDFIQTTTSDDLTSRVSEKEAAVVLSDYPPSEMCEPIFRRGDWLRLLSDEGYWWKVYSVQTHKENYIPRCYAAKVYHGWLFEGVARQKAEELLWLPGNRVGSFLIRESTGGTYSLSVRHRAILHYRIFRMPNNWYFISPRLTFQCLEDLVNHYSDIADGLCCVLTGPCLAASGLTQSQPSQAALRRPHRFTWTAMDSADLMQRNAKGLPAGTGCSVSFGVQESVSSYLSVAGVEVTRKRSWKRKKWTSVRTHPVQKLSSMVMEEETYAEVL</sequence>
<keyword evidence="2 4" id="KW-0727">SH2 domain</keyword>
<dbReference type="InterPro" id="IPR043539">
    <property type="entry name" value="Grb2-like"/>
</dbReference>
<dbReference type="AlphaFoldDB" id="A0A4W4GIF3"/>
<dbReference type="PANTHER" id="PTHR46037">
    <property type="entry name" value="PROTEIN ENHANCER OF SEVENLESS 2B"/>
    <property type="match status" value="1"/>
</dbReference>
<dbReference type="GeneTree" id="ENSGT00940000159104"/>
<proteinExistence type="predicted"/>
<evidence type="ECO:0008006" key="11">
    <source>
        <dbReference type="Google" id="ProtNLM"/>
    </source>
</evidence>
<evidence type="ECO:0000256" key="6">
    <source>
        <dbReference type="SAM" id="MobiDB-lite"/>
    </source>
</evidence>
<keyword evidence="10" id="KW-1185">Reference proteome</keyword>
<evidence type="ECO:0000313" key="10">
    <source>
        <dbReference type="Proteomes" id="UP000314983"/>
    </source>
</evidence>
<reference evidence="9" key="5">
    <citation type="submission" date="2025-09" db="UniProtKB">
        <authorList>
            <consortium name="Ensembl"/>
        </authorList>
    </citation>
    <scope>IDENTIFICATION</scope>
</reference>
<reference evidence="10" key="1">
    <citation type="journal article" date="2014" name="Science">
        <title>Nonhuman genetics. Genomic basis for the convergent evolution of electric organs.</title>
        <authorList>
            <person name="Gallant J.R."/>
            <person name="Traeger L.L."/>
            <person name="Volkening J.D."/>
            <person name="Moffett H."/>
            <person name="Chen P.H."/>
            <person name="Novina C.D."/>
            <person name="Phillips G.N.Jr."/>
            <person name="Anand R."/>
            <person name="Wells G.B."/>
            <person name="Pinch M."/>
            <person name="Guth R."/>
            <person name="Unguez G.A."/>
            <person name="Albert J.S."/>
            <person name="Zakon H.H."/>
            <person name="Samanta M.P."/>
            <person name="Sussman M.R."/>
        </authorList>
    </citation>
    <scope>NUCLEOTIDE SEQUENCE [LARGE SCALE GENOMIC DNA]</scope>
</reference>
<gene>
    <name evidence="9" type="primary">SLA</name>
</gene>
<dbReference type="SMART" id="SM00252">
    <property type="entry name" value="SH2"/>
    <property type="match status" value="1"/>
</dbReference>
<dbReference type="Proteomes" id="UP000314983">
    <property type="component" value="Chromosome 10"/>
</dbReference>
<dbReference type="PRINTS" id="PR00401">
    <property type="entry name" value="SH2DOMAIN"/>
</dbReference>
<evidence type="ECO:0000256" key="5">
    <source>
        <dbReference type="PROSITE-ProRule" id="PRU00192"/>
    </source>
</evidence>
<evidence type="ECO:0000259" key="8">
    <source>
        <dbReference type="PROSITE" id="PS50002"/>
    </source>
</evidence>
<keyword evidence="1 5" id="KW-0728">SH3 domain</keyword>
<dbReference type="SUPFAM" id="SSF50044">
    <property type="entry name" value="SH3-domain"/>
    <property type="match status" value="1"/>
</dbReference>
<dbReference type="Gene3D" id="3.30.505.10">
    <property type="entry name" value="SH2 domain"/>
    <property type="match status" value="1"/>
</dbReference>
<evidence type="ECO:0000259" key="7">
    <source>
        <dbReference type="PROSITE" id="PS50001"/>
    </source>
</evidence>
<dbReference type="InterPro" id="IPR001452">
    <property type="entry name" value="SH3_domain"/>
</dbReference>
<dbReference type="SUPFAM" id="SSF55550">
    <property type="entry name" value="SH2 domain"/>
    <property type="match status" value="1"/>
</dbReference>
<dbReference type="InterPro" id="IPR000980">
    <property type="entry name" value="SH2"/>
</dbReference>
<reference evidence="9" key="3">
    <citation type="submission" date="2020-05" db="EMBL/GenBank/DDBJ databases">
        <title>Electrophorus electricus (electric eel) genome, fEleEle1, primary haplotype.</title>
        <authorList>
            <person name="Myers G."/>
            <person name="Meyer A."/>
            <person name="Fedrigo O."/>
            <person name="Formenti G."/>
            <person name="Rhie A."/>
            <person name="Tracey A."/>
            <person name="Sims Y."/>
            <person name="Jarvis E.D."/>
        </authorList>
    </citation>
    <scope>NUCLEOTIDE SEQUENCE [LARGE SCALE GENOMIC DNA]</scope>
</reference>
<evidence type="ECO:0000256" key="4">
    <source>
        <dbReference type="PROSITE-ProRule" id="PRU00191"/>
    </source>
</evidence>
<organism evidence="9 10">
    <name type="scientific">Electrophorus electricus</name>
    <name type="common">Electric eel</name>
    <name type="synonym">Gymnotus electricus</name>
    <dbReference type="NCBI Taxonomy" id="8005"/>
    <lineage>
        <taxon>Eukaryota</taxon>
        <taxon>Metazoa</taxon>
        <taxon>Chordata</taxon>
        <taxon>Craniata</taxon>
        <taxon>Vertebrata</taxon>
        <taxon>Euteleostomi</taxon>
        <taxon>Actinopterygii</taxon>
        <taxon>Neopterygii</taxon>
        <taxon>Teleostei</taxon>
        <taxon>Ostariophysi</taxon>
        <taxon>Gymnotiformes</taxon>
        <taxon>Gymnotoidei</taxon>
        <taxon>Gymnotidae</taxon>
        <taxon>Electrophorus</taxon>
    </lineage>
</organism>
<feature type="region of interest" description="Disordered" evidence="6">
    <location>
        <begin position="1"/>
        <end position="26"/>
    </location>
</feature>
<dbReference type="Ensembl" id="ENSEEET00000036601.2">
    <property type="protein sequence ID" value="ENSEEEP00000036177.2"/>
    <property type="gene ID" value="ENSEEEG00000017210.2"/>
</dbReference>
<dbReference type="PROSITE" id="PS50001">
    <property type="entry name" value="SH2"/>
    <property type="match status" value="1"/>
</dbReference>
<evidence type="ECO:0000256" key="3">
    <source>
        <dbReference type="ARBA" id="ARBA00023288"/>
    </source>
</evidence>
<dbReference type="OMA" id="MHYRIFR"/>
<evidence type="ECO:0000256" key="2">
    <source>
        <dbReference type="ARBA" id="ARBA00022999"/>
    </source>
</evidence>